<dbReference type="Pfam" id="PF01979">
    <property type="entry name" value="Amidohydro_1"/>
    <property type="match status" value="1"/>
</dbReference>
<evidence type="ECO:0000256" key="3">
    <source>
        <dbReference type="ARBA" id="ARBA00022833"/>
    </source>
</evidence>
<keyword evidence="3" id="KW-0862">Zinc</keyword>
<keyword evidence="2 6" id="KW-0378">Hydrolase</keyword>
<dbReference type="InterPro" id="IPR006680">
    <property type="entry name" value="Amidohydro-rel"/>
</dbReference>
<feature type="domain" description="Aminodeoxyfutalosine deaminase/Imidazolonepropionase-like composite" evidence="5">
    <location>
        <begin position="19"/>
        <end position="43"/>
    </location>
</feature>
<reference evidence="7" key="1">
    <citation type="submission" date="2014-08" db="EMBL/GenBank/DDBJ databases">
        <title>Coriobacteriaceae sp. complete genome.</title>
        <authorList>
            <person name="Looft T."/>
            <person name="Bayles D.O."/>
            <person name="Stanton T.B."/>
        </authorList>
    </citation>
    <scope>NUCLEOTIDE SEQUENCE [LARGE SCALE GENOMIC DNA]</scope>
    <source>
        <strain evidence="7">68-1-3</strain>
    </source>
</reference>
<dbReference type="Gene3D" id="3.20.20.140">
    <property type="entry name" value="Metal-dependent hydrolases"/>
    <property type="match status" value="1"/>
</dbReference>
<dbReference type="GO" id="GO:0016810">
    <property type="term" value="F:hydrolase activity, acting on carbon-nitrogen (but not peptide) bonds"/>
    <property type="evidence" value="ECO:0007669"/>
    <property type="project" value="InterPro"/>
</dbReference>
<dbReference type="InterPro" id="IPR032466">
    <property type="entry name" value="Metal_Hydrolase"/>
</dbReference>
<sequence>MLLCAQYIVPVVGTPFQNGAVLVRDGKICDIGDSEMLKLRYPDEKQIDYGRAALMPGFIDLQTHLENSVMRGTIKDGSYTQWLRAMRETSTKLGARDWYASSVLGGLEALTNGITCVADISSTGASCSAMQKLGLRGVVYREVGAMDRRLVRRAICNAENDVVRWSESVDSERIKVGIAPRESYMCHPEIYTLAANLARREGIPLSITIGGSYEEARFIRFGASNLSVANMTDRHGYVEIPPWLPTGVSPVRYILNWGAFEADNVMAAHCVHVEDEDINKLKEYDVAVAMCPRCNAQLGMGMAPLRDFIRSGLRVGLGTGYTAAIDATDMIAETRIAMLLHRALNPGRFIAADDMLRLCTIEAARALHMEDQVGSIEVGKLADLVAVDLSGSHQAPNDDPAFAIVSTCTGGDVLMTMVGGEIRYEKDKWHVDIEVARDIARVIEIRGKLRG</sequence>
<dbReference type="KEGG" id="cbac:JI75_02160"/>
<dbReference type="Gene3D" id="2.30.40.10">
    <property type="entry name" value="Urease, subunit C, domain 1"/>
    <property type="match status" value="1"/>
</dbReference>
<reference evidence="6 7" key="2">
    <citation type="journal article" date="2015" name="Genome Announc.">
        <title>Complete Genome Sequence of Coriobacteriaceae Strain 68-1-3, a Novel Mucus-Degrading Isolate from the Swine Intestinal Tract.</title>
        <authorList>
            <person name="Looft T."/>
            <person name="Bayles D.O."/>
            <person name="Alt D.P."/>
            <person name="Stanton T.B."/>
        </authorList>
    </citation>
    <scope>NUCLEOTIDE SEQUENCE [LARGE SCALE GENOMIC DNA]</scope>
    <source>
        <strain evidence="6 7">68-1-3</strain>
    </source>
</reference>
<dbReference type="SUPFAM" id="SSF51338">
    <property type="entry name" value="Composite domain of metallo-dependent hydrolases"/>
    <property type="match status" value="1"/>
</dbReference>
<keyword evidence="7" id="KW-1185">Reference proteome</keyword>
<dbReference type="STRING" id="1531429.JI75_02160"/>
<dbReference type="EMBL" id="CP009302">
    <property type="protein sequence ID" value="AJC11662.1"/>
    <property type="molecule type" value="Genomic_DNA"/>
</dbReference>
<evidence type="ECO:0000256" key="2">
    <source>
        <dbReference type="ARBA" id="ARBA00022801"/>
    </source>
</evidence>
<keyword evidence="1" id="KW-0479">Metal-binding</keyword>
<dbReference type="Pfam" id="PF22039">
    <property type="entry name" value="HUTI_composite_bact"/>
    <property type="match status" value="1"/>
</dbReference>
<dbReference type="InterPro" id="IPR054418">
    <property type="entry name" value="MQNX/HUTI_composite_N"/>
</dbReference>
<feature type="domain" description="Amidohydrolase-related" evidence="4">
    <location>
        <begin position="54"/>
        <end position="422"/>
    </location>
</feature>
<dbReference type="PANTHER" id="PTHR43794:SF11">
    <property type="entry name" value="AMIDOHYDROLASE-RELATED DOMAIN-CONTAINING PROTEIN"/>
    <property type="match status" value="1"/>
</dbReference>
<evidence type="ECO:0000256" key="1">
    <source>
        <dbReference type="ARBA" id="ARBA00022723"/>
    </source>
</evidence>
<dbReference type="GO" id="GO:0046872">
    <property type="term" value="F:metal ion binding"/>
    <property type="evidence" value="ECO:0007669"/>
    <property type="project" value="UniProtKB-KW"/>
</dbReference>
<dbReference type="AlphaFoldDB" id="A0A0A8B978"/>
<dbReference type="Proteomes" id="UP000031121">
    <property type="component" value="Chromosome"/>
</dbReference>
<dbReference type="SUPFAM" id="SSF51556">
    <property type="entry name" value="Metallo-dependent hydrolases"/>
    <property type="match status" value="1"/>
</dbReference>
<gene>
    <name evidence="6" type="ORF">JI75_02160</name>
</gene>
<dbReference type="RefSeq" id="WP_039688370.1">
    <property type="nucleotide sequence ID" value="NZ_CP009302.1"/>
</dbReference>
<evidence type="ECO:0000313" key="7">
    <source>
        <dbReference type="Proteomes" id="UP000031121"/>
    </source>
</evidence>
<dbReference type="InterPro" id="IPR011059">
    <property type="entry name" value="Metal-dep_hydrolase_composite"/>
</dbReference>
<dbReference type="HOGENOM" id="CLU_012358_2_1_11"/>
<dbReference type="PANTHER" id="PTHR43794">
    <property type="entry name" value="AMINOHYDROLASE SSNA-RELATED"/>
    <property type="match status" value="1"/>
</dbReference>
<evidence type="ECO:0000259" key="4">
    <source>
        <dbReference type="Pfam" id="PF01979"/>
    </source>
</evidence>
<name>A0A0A8B978_9ACTN</name>
<evidence type="ECO:0000313" key="6">
    <source>
        <dbReference type="EMBL" id="AJC11662.1"/>
    </source>
</evidence>
<evidence type="ECO:0000259" key="5">
    <source>
        <dbReference type="Pfam" id="PF22039"/>
    </source>
</evidence>
<organism evidence="6 7">
    <name type="scientific">Berryella intestinalis</name>
    <dbReference type="NCBI Taxonomy" id="1531429"/>
    <lineage>
        <taxon>Bacteria</taxon>
        <taxon>Bacillati</taxon>
        <taxon>Actinomycetota</taxon>
        <taxon>Coriobacteriia</taxon>
        <taxon>Eggerthellales</taxon>
        <taxon>Eggerthellaceae</taxon>
        <taxon>Berryella</taxon>
    </lineage>
</organism>
<dbReference type="OrthoDB" id="3189065at2"/>
<protein>
    <submittedName>
        <fullName evidence="6">Amidohydrolase</fullName>
    </submittedName>
</protein>
<dbReference type="InterPro" id="IPR050287">
    <property type="entry name" value="MTA/SAH_deaminase"/>
</dbReference>
<proteinExistence type="predicted"/>
<accession>A0A0A8B978</accession>